<accession>A0AAE1CQR2</accession>
<proteinExistence type="predicted"/>
<keyword evidence="3" id="KW-1185">Reference proteome</keyword>
<dbReference type="EMBL" id="JAWDGP010007172">
    <property type="protein sequence ID" value="KAK3728813.1"/>
    <property type="molecule type" value="Genomic_DNA"/>
</dbReference>
<evidence type="ECO:0000313" key="2">
    <source>
        <dbReference type="EMBL" id="KAK3728813.1"/>
    </source>
</evidence>
<sequence length="137" mass="15324">MRQVTLECAQAVEEDVLCDGMVKALVILMTGETDETGSHIKTSARSSRATKRKQHSMEGAGESSKLVDRPKRCAEHEMHFHFVANSNVRSIGGQRKNHSVHDREVGRGVWRAGEFVPILPGAHRLQVFFFIDTVEIL</sequence>
<feature type="region of interest" description="Disordered" evidence="1">
    <location>
        <begin position="36"/>
        <end position="68"/>
    </location>
</feature>
<evidence type="ECO:0000313" key="3">
    <source>
        <dbReference type="Proteomes" id="UP001283361"/>
    </source>
</evidence>
<reference evidence="2" key="1">
    <citation type="journal article" date="2023" name="G3 (Bethesda)">
        <title>A reference genome for the long-term kleptoplast-retaining sea slug Elysia crispata morphotype clarki.</title>
        <authorList>
            <person name="Eastman K.E."/>
            <person name="Pendleton A.L."/>
            <person name="Shaikh M.A."/>
            <person name="Suttiyut T."/>
            <person name="Ogas R."/>
            <person name="Tomko P."/>
            <person name="Gavelis G."/>
            <person name="Widhalm J.R."/>
            <person name="Wisecaver J.H."/>
        </authorList>
    </citation>
    <scope>NUCLEOTIDE SEQUENCE</scope>
    <source>
        <strain evidence="2">ECLA1</strain>
    </source>
</reference>
<organism evidence="2 3">
    <name type="scientific">Elysia crispata</name>
    <name type="common">lettuce slug</name>
    <dbReference type="NCBI Taxonomy" id="231223"/>
    <lineage>
        <taxon>Eukaryota</taxon>
        <taxon>Metazoa</taxon>
        <taxon>Spiralia</taxon>
        <taxon>Lophotrochozoa</taxon>
        <taxon>Mollusca</taxon>
        <taxon>Gastropoda</taxon>
        <taxon>Heterobranchia</taxon>
        <taxon>Euthyneura</taxon>
        <taxon>Panpulmonata</taxon>
        <taxon>Sacoglossa</taxon>
        <taxon>Placobranchoidea</taxon>
        <taxon>Plakobranchidae</taxon>
        <taxon>Elysia</taxon>
    </lineage>
</organism>
<evidence type="ECO:0000256" key="1">
    <source>
        <dbReference type="SAM" id="MobiDB-lite"/>
    </source>
</evidence>
<comment type="caution">
    <text evidence="2">The sequence shown here is derived from an EMBL/GenBank/DDBJ whole genome shotgun (WGS) entry which is preliminary data.</text>
</comment>
<dbReference type="Proteomes" id="UP001283361">
    <property type="component" value="Unassembled WGS sequence"/>
</dbReference>
<gene>
    <name evidence="2" type="ORF">RRG08_013535</name>
</gene>
<protein>
    <submittedName>
        <fullName evidence="2">Uncharacterized protein</fullName>
    </submittedName>
</protein>
<dbReference type="AlphaFoldDB" id="A0AAE1CQR2"/>
<name>A0AAE1CQR2_9GAST</name>